<dbReference type="OrthoDB" id="5521887at2"/>
<dbReference type="SUPFAM" id="SSF48452">
    <property type="entry name" value="TPR-like"/>
    <property type="match status" value="2"/>
</dbReference>
<dbReference type="PRINTS" id="PR00364">
    <property type="entry name" value="DISEASERSIST"/>
</dbReference>
<dbReference type="PANTHER" id="PTHR47691:SF3">
    <property type="entry name" value="HTH-TYPE TRANSCRIPTIONAL REGULATOR RV0890C-RELATED"/>
    <property type="match status" value="1"/>
</dbReference>
<evidence type="ECO:0000256" key="3">
    <source>
        <dbReference type="PROSITE-ProRule" id="PRU01091"/>
    </source>
</evidence>
<dbReference type="GO" id="GO:0043531">
    <property type="term" value="F:ADP binding"/>
    <property type="evidence" value="ECO:0007669"/>
    <property type="project" value="InterPro"/>
</dbReference>
<sequence length="1026" mass="110635">MSEQGVCFRVLGRLRVSVNGASVPPPGSKVLQGLLGVLVLARGEPLSAERLAHLVWADRAESTSRASVHVGVSRLRKWLERLDTPATAKPAIEYADGYLLRGASVDLDRFLDLIGRARTLTEPEARTRMLASALELRRGPLLTGLDQLNRTDGLIRTAEHLIREAVMDLADAALYAGTPEAALTSLTVMADELPFDEPLHAALIDVLAASGRPAEALHTFRHLSKRFGEELGVEPSEKVQEAHLRVLSANQPLGAHPGGAAGTRMPVPAELPPGISDFTGREAEAALLAERLDGTGGTRPRTVAVAMVAGMGGIGKTTLAVHVAHRLIDAFPGGQLYTDLRGDSENPAEPGEVLGRFLRTLGTAGSGVPPSLEERTALFRSRLAGRKMLVVLDNAASEEQVRPLLPGTPDAAVLITSRHRLTGLEGATLLNLDVLASAQAVELLAGIVGERRVAAEPDAAAEIVRLCGHVPLAVRIAAARLLGRPSWTLAHLASLLHEERRRLDELAVGDLEVRAGFEMSYRPLPAATRRAFRLAGLLYAPDFASWAVAALLDVPPAEAQDHLEALIDAHLVSVVDVDATGRLRYRMHDLIRLYARERAEAECPPAERAAALQRALGAWLWLAERAADHVPGPCYAAMHGAAPRWPLPAAEAAQLLKDPMLWFTAERPALVAEVRQACELSLDEAAWDLAASMEKYCDVRGLYEDWRHMHERALRLCQETGNKQGEAVLRRGLLEVTTWTSPVRSGPAMVTMRESAERLLQLFTELDDPIGMADAMVAIVWGLAAQGAESEALAVAEQSLRLSRTSGYPGGQVRAYHVMAVVHGERHPDRALPCLERALENAKVLGNPRVMATVMQFLGAARALCGDVEGGQRLLDDSIVIARELDDRYLETFSLLYLAKTYAATGDDRARPTAELAVSYSLVGNFRHHLADALAVLGELTLAAGDLPAAIACLERSVQVWRTRGWLPYLAGALRTLGDAHAAANDFAAAREAWTEARDLFARSADDTGRDSVDERLAAQNVTGRP</sequence>
<dbReference type="Pfam" id="PF03704">
    <property type="entry name" value="BTAD"/>
    <property type="match status" value="1"/>
</dbReference>
<organism evidence="6 7">
    <name type="scientific">Actinomadura rudentiformis</name>
    <dbReference type="NCBI Taxonomy" id="359158"/>
    <lineage>
        <taxon>Bacteria</taxon>
        <taxon>Bacillati</taxon>
        <taxon>Actinomycetota</taxon>
        <taxon>Actinomycetes</taxon>
        <taxon>Streptosporangiales</taxon>
        <taxon>Thermomonosporaceae</taxon>
        <taxon>Actinomadura</taxon>
    </lineage>
</organism>
<dbReference type="Gene3D" id="1.25.40.10">
    <property type="entry name" value="Tetratricopeptide repeat domain"/>
    <property type="match status" value="3"/>
</dbReference>
<dbReference type="SMART" id="SM01043">
    <property type="entry name" value="BTAD"/>
    <property type="match status" value="1"/>
</dbReference>
<dbReference type="SUPFAM" id="SSF46894">
    <property type="entry name" value="C-terminal effector domain of the bipartite response regulators"/>
    <property type="match status" value="1"/>
</dbReference>
<dbReference type="InterPro" id="IPR001867">
    <property type="entry name" value="OmpR/PhoB-type_DNA-bd"/>
</dbReference>
<dbReference type="SUPFAM" id="SSF52540">
    <property type="entry name" value="P-loop containing nucleoside triphosphate hydrolases"/>
    <property type="match status" value="1"/>
</dbReference>
<keyword evidence="7" id="KW-1185">Reference proteome</keyword>
<dbReference type="PANTHER" id="PTHR47691">
    <property type="entry name" value="REGULATOR-RELATED"/>
    <property type="match status" value="1"/>
</dbReference>
<comment type="similarity">
    <text evidence="1">Belongs to the AfsR/DnrI/RedD regulatory family.</text>
</comment>
<keyword evidence="2 3" id="KW-0238">DNA-binding</keyword>
<dbReference type="AlphaFoldDB" id="A0A6H9YAP3"/>
<dbReference type="InterPro" id="IPR011990">
    <property type="entry name" value="TPR-like_helical_dom_sf"/>
</dbReference>
<dbReference type="Gene3D" id="3.40.50.300">
    <property type="entry name" value="P-loop containing nucleotide triphosphate hydrolases"/>
    <property type="match status" value="1"/>
</dbReference>
<dbReference type="RefSeq" id="WP_151570287.1">
    <property type="nucleotide sequence ID" value="NZ_WBMT01000032.1"/>
</dbReference>
<evidence type="ECO:0000313" key="7">
    <source>
        <dbReference type="Proteomes" id="UP000468735"/>
    </source>
</evidence>
<dbReference type="Gene3D" id="1.10.10.10">
    <property type="entry name" value="Winged helix-like DNA-binding domain superfamily/Winged helix DNA-binding domain"/>
    <property type="match status" value="1"/>
</dbReference>
<evidence type="ECO:0000259" key="5">
    <source>
        <dbReference type="PROSITE" id="PS51755"/>
    </source>
</evidence>
<dbReference type="GO" id="GO:0000160">
    <property type="term" value="P:phosphorelay signal transduction system"/>
    <property type="evidence" value="ECO:0007669"/>
    <property type="project" value="InterPro"/>
</dbReference>
<dbReference type="InterPro" id="IPR036388">
    <property type="entry name" value="WH-like_DNA-bd_sf"/>
</dbReference>
<dbReference type="Proteomes" id="UP000468735">
    <property type="component" value="Unassembled WGS sequence"/>
</dbReference>
<dbReference type="InterPro" id="IPR016032">
    <property type="entry name" value="Sig_transdc_resp-reg_C-effctor"/>
</dbReference>
<evidence type="ECO:0000256" key="4">
    <source>
        <dbReference type="SAM" id="MobiDB-lite"/>
    </source>
</evidence>
<dbReference type="InterPro" id="IPR005158">
    <property type="entry name" value="BTAD"/>
</dbReference>
<dbReference type="EMBL" id="WBMT01000032">
    <property type="protein sequence ID" value="KAB2339993.1"/>
    <property type="molecule type" value="Genomic_DNA"/>
</dbReference>
<evidence type="ECO:0000313" key="6">
    <source>
        <dbReference type="EMBL" id="KAB2339993.1"/>
    </source>
</evidence>
<feature type="compositionally biased region" description="Basic and acidic residues" evidence="4">
    <location>
        <begin position="1006"/>
        <end position="1017"/>
    </location>
</feature>
<protein>
    <submittedName>
        <fullName evidence="6">AfsR family transcriptional regulator</fullName>
    </submittedName>
</protein>
<reference evidence="6 7" key="1">
    <citation type="submission" date="2019-09" db="EMBL/GenBank/DDBJ databases">
        <title>Actinomadura physcomitrii sp. nov., a novel actinomycete isolated from moss [Physcomitrium sphaericum (Ludw) Fuernr].</title>
        <authorList>
            <person name="Zhuang X."/>
            <person name="Liu C."/>
        </authorList>
    </citation>
    <scope>NUCLEOTIDE SEQUENCE [LARGE SCALE GENOMIC DNA]</scope>
    <source>
        <strain evidence="6 7">HMC1</strain>
    </source>
</reference>
<feature type="DNA-binding region" description="OmpR/PhoB-type" evidence="3">
    <location>
        <begin position="1"/>
        <end position="102"/>
    </location>
</feature>
<dbReference type="InterPro" id="IPR027417">
    <property type="entry name" value="P-loop_NTPase"/>
</dbReference>
<dbReference type="GO" id="GO:0003677">
    <property type="term" value="F:DNA binding"/>
    <property type="evidence" value="ECO:0007669"/>
    <property type="project" value="UniProtKB-UniRule"/>
</dbReference>
<evidence type="ECO:0000256" key="1">
    <source>
        <dbReference type="ARBA" id="ARBA00005820"/>
    </source>
</evidence>
<feature type="region of interest" description="Disordered" evidence="4">
    <location>
        <begin position="1006"/>
        <end position="1026"/>
    </location>
</feature>
<comment type="caution">
    <text evidence="6">The sequence shown here is derived from an EMBL/GenBank/DDBJ whole genome shotgun (WGS) entry which is preliminary data.</text>
</comment>
<proteinExistence type="inferred from homology"/>
<dbReference type="PROSITE" id="PS51755">
    <property type="entry name" value="OMPR_PHOB"/>
    <property type="match status" value="1"/>
</dbReference>
<feature type="domain" description="OmpR/PhoB-type" evidence="5">
    <location>
        <begin position="1"/>
        <end position="102"/>
    </location>
</feature>
<dbReference type="GO" id="GO:0006355">
    <property type="term" value="P:regulation of DNA-templated transcription"/>
    <property type="evidence" value="ECO:0007669"/>
    <property type="project" value="InterPro"/>
</dbReference>
<evidence type="ECO:0000256" key="2">
    <source>
        <dbReference type="ARBA" id="ARBA00023125"/>
    </source>
</evidence>
<name>A0A6H9YAP3_9ACTN</name>
<accession>A0A6H9YAP3</accession>
<gene>
    <name evidence="6" type="ORF">F8566_46455</name>
</gene>